<dbReference type="PANTHER" id="PTHR13252:SF9">
    <property type="entry name" value="F-BOX ONLY PROTEIN 28"/>
    <property type="match status" value="1"/>
</dbReference>
<dbReference type="Proteomes" id="UP001357485">
    <property type="component" value="Unassembled WGS sequence"/>
</dbReference>
<dbReference type="InterPro" id="IPR036322">
    <property type="entry name" value="WD40_repeat_dom_sf"/>
</dbReference>
<dbReference type="InterPro" id="IPR039719">
    <property type="entry name" value="FBXO28"/>
</dbReference>
<dbReference type="SUPFAM" id="SSF50978">
    <property type="entry name" value="WD40 repeat-like"/>
    <property type="match status" value="1"/>
</dbReference>
<reference evidence="1 2" key="1">
    <citation type="submission" date="2023-08" db="EMBL/GenBank/DDBJ databases">
        <title>Black Yeasts Isolated from many extreme environments.</title>
        <authorList>
            <person name="Coleine C."/>
            <person name="Stajich J.E."/>
            <person name="Selbmann L."/>
        </authorList>
    </citation>
    <scope>NUCLEOTIDE SEQUENCE [LARGE SCALE GENOMIC DNA]</scope>
    <source>
        <strain evidence="1 2">CCFEE 536</strain>
    </source>
</reference>
<gene>
    <name evidence="1" type="ORF">LTR16_004918</name>
</gene>
<accession>A0ABR0LYF3</accession>
<evidence type="ECO:0000313" key="1">
    <source>
        <dbReference type="EMBL" id="KAK5254178.1"/>
    </source>
</evidence>
<evidence type="ECO:0008006" key="3">
    <source>
        <dbReference type="Google" id="ProtNLM"/>
    </source>
</evidence>
<organism evidence="1 2">
    <name type="scientific">Cryomyces antarcticus</name>
    <dbReference type="NCBI Taxonomy" id="329879"/>
    <lineage>
        <taxon>Eukaryota</taxon>
        <taxon>Fungi</taxon>
        <taxon>Dikarya</taxon>
        <taxon>Ascomycota</taxon>
        <taxon>Pezizomycotina</taxon>
        <taxon>Dothideomycetes</taxon>
        <taxon>Dothideomycetes incertae sedis</taxon>
        <taxon>Cryomyces</taxon>
    </lineage>
</organism>
<protein>
    <recommendedName>
        <fullName evidence="3">DUF2415 domain-containing protein</fullName>
    </recommendedName>
</protein>
<keyword evidence="2" id="KW-1185">Reference proteome</keyword>
<name>A0ABR0LYF3_9PEZI</name>
<sequence length="481" mass="52090">MVDKVVAPLEDGSVCVWDTGTRPGDDATLQGRIVGRSSLGLLSRRGLNASSQNATPQSKATMTETGAIECVSVDSRQRKAFFAVQNILNEVDLNTLQVVSQKTFPFPITVLSEARHPTPLTVGTNMTLHLHDPRDSQASRKQDSSLRCELIGGAALKSDFHRLLTGDHHPSHATLSQPGPLSILHLPTREWDGNGDIWVGGRFTSLLNYDRRVFPKLRGTVHSGARISCLTSLPYPYIPRELDLMRNAALSIADVLAAKSIPGHTIVAAAEYKGKGSLELYGLSSEPAYATLSSDGPGLGSRNTSYQNRQTASSSKLLSVAAHGTRLVFADGDGNLKWVERDGVTQVRSYNINQAAHEPYAYDAGNYGLFANPTEEPGHGDIVQKIVPTHGSGGGDEDRRANQDNLLLWTGDGRLGLLGFGAPAWEQSAFEERAESAEEASRLDAERQYGQTMRRALERQADEVRFVRGLGLGFGFGFQNG</sequence>
<comment type="caution">
    <text evidence="1">The sequence shown here is derived from an EMBL/GenBank/DDBJ whole genome shotgun (WGS) entry which is preliminary data.</text>
</comment>
<dbReference type="EMBL" id="JAVRRA010008928">
    <property type="protein sequence ID" value="KAK5254178.1"/>
    <property type="molecule type" value="Genomic_DNA"/>
</dbReference>
<dbReference type="PANTHER" id="PTHR13252">
    <property type="entry name" value="F-BOX ONLY PROTEIN 28"/>
    <property type="match status" value="1"/>
</dbReference>
<proteinExistence type="predicted"/>
<evidence type="ECO:0000313" key="2">
    <source>
        <dbReference type="Proteomes" id="UP001357485"/>
    </source>
</evidence>